<dbReference type="SUPFAM" id="SSF118215">
    <property type="entry name" value="Proton glutamate symport protein"/>
    <property type="match status" value="1"/>
</dbReference>
<keyword evidence="2" id="KW-0813">Transport</keyword>
<dbReference type="KEGG" id="spsw:Sps_01663"/>
<dbReference type="RefSeq" id="WP_077752080.1">
    <property type="nucleotide sequence ID" value="NZ_CP014782.1"/>
</dbReference>
<organism evidence="9 10">
    <name type="scientific">Shewanella psychrophila</name>
    <dbReference type="NCBI Taxonomy" id="225848"/>
    <lineage>
        <taxon>Bacteria</taxon>
        <taxon>Pseudomonadati</taxon>
        <taxon>Pseudomonadota</taxon>
        <taxon>Gammaproteobacteria</taxon>
        <taxon>Alteromonadales</taxon>
        <taxon>Shewanellaceae</taxon>
        <taxon>Shewanella</taxon>
    </lineage>
</organism>
<dbReference type="GO" id="GO:0015293">
    <property type="term" value="F:symporter activity"/>
    <property type="evidence" value="ECO:0007669"/>
    <property type="project" value="UniProtKB-KW"/>
</dbReference>
<evidence type="ECO:0000256" key="5">
    <source>
        <dbReference type="ARBA" id="ARBA00022847"/>
    </source>
</evidence>
<dbReference type="InterPro" id="IPR036458">
    <property type="entry name" value="Na:dicarbo_symporter_sf"/>
</dbReference>
<dbReference type="FunFam" id="1.10.3860.10:FF:000001">
    <property type="entry name" value="C4-dicarboxylate transport protein"/>
    <property type="match status" value="1"/>
</dbReference>
<evidence type="ECO:0000256" key="4">
    <source>
        <dbReference type="ARBA" id="ARBA00022692"/>
    </source>
</evidence>
<proteinExistence type="predicted"/>
<keyword evidence="7 8" id="KW-0472">Membrane</keyword>
<feature type="transmembrane region" description="Helical" evidence="8">
    <location>
        <begin position="228"/>
        <end position="254"/>
    </location>
</feature>
<dbReference type="GO" id="GO:0005886">
    <property type="term" value="C:plasma membrane"/>
    <property type="evidence" value="ECO:0007669"/>
    <property type="project" value="UniProtKB-SubCell"/>
</dbReference>
<dbReference type="InterPro" id="IPR001991">
    <property type="entry name" value="Na-dicarboxylate_symporter"/>
</dbReference>
<keyword evidence="4 8" id="KW-0812">Transmembrane</keyword>
<reference evidence="9 10" key="1">
    <citation type="submission" date="2016-03" db="EMBL/GenBank/DDBJ databases">
        <title>Complete genome sequence of Shewanella psychrophila WP2, a deep sea bacterium isolated from west Pacific sediment.</title>
        <authorList>
            <person name="Xu G."/>
            <person name="Jian H."/>
        </authorList>
    </citation>
    <scope>NUCLEOTIDE SEQUENCE [LARGE SCALE GENOMIC DNA]</scope>
    <source>
        <strain evidence="9 10">WP2</strain>
    </source>
</reference>
<feature type="transmembrane region" description="Helical" evidence="8">
    <location>
        <begin position="92"/>
        <end position="113"/>
    </location>
</feature>
<sequence length="438" mass="46451">MALTQAKKLGLTSKILIGMGGGILFGLLLRNLFPESTFINEYITEGFLHVIGTIFVSGLKMLVVPLVFISLVCGTCSLSDPSKLGRLGGKTIAFYLFTTAIALSASILVAIMVHPGNASLVSEGLTFNAKEAPSLAEVIINIVPTNPLHAMSEGNMLQIILFAVIFGFAISHIGERGKRVAALFNDLNEVIMRVVTLIMQLAPYGVFALMAKLALTLGLETFGSVVKYFFVVLGVLLLHGFVVYPTLLKVFSGLNPITFIRKMRDVQLFAFSTASSNATLPVTIETAEHRLGVDNKVASFTLPLGATINMDGTAIMQGVATVFIAQVYGVDLTITDYAMVVVTATLASIGTAGVPGVGLIMLAMVLNQVGLPVEGIALIIGVDRLLDMVRTAVNVTGDTVATVVIAKSEGEFNEEIFNDTQAGKTAGSFREQVKGQEA</sequence>
<dbReference type="PRINTS" id="PR00173">
    <property type="entry name" value="EDTRNSPORT"/>
</dbReference>
<dbReference type="Proteomes" id="UP000189545">
    <property type="component" value="Chromosome"/>
</dbReference>
<comment type="subcellular location">
    <subcellularLocation>
        <location evidence="1">Cell membrane</location>
        <topology evidence="1">Multi-pass membrane protein</topology>
    </subcellularLocation>
</comment>
<keyword evidence="10" id="KW-1185">Reference proteome</keyword>
<dbReference type="STRING" id="225848.Sps_01663"/>
<dbReference type="GO" id="GO:0006835">
    <property type="term" value="P:dicarboxylic acid transport"/>
    <property type="evidence" value="ECO:0007669"/>
    <property type="project" value="TreeGrafter"/>
</dbReference>
<evidence type="ECO:0000256" key="7">
    <source>
        <dbReference type="ARBA" id="ARBA00023136"/>
    </source>
</evidence>
<dbReference type="Pfam" id="PF00375">
    <property type="entry name" value="SDF"/>
    <property type="match status" value="1"/>
</dbReference>
<evidence type="ECO:0000256" key="8">
    <source>
        <dbReference type="SAM" id="Phobius"/>
    </source>
</evidence>
<evidence type="ECO:0000313" key="10">
    <source>
        <dbReference type="Proteomes" id="UP000189545"/>
    </source>
</evidence>
<dbReference type="AlphaFoldDB" id="A0A1S6HMV0"/>
<evidence type="ECO:0000256" key="3">
    <source>
        <dbReference type="ARBA" id="ARBA00022475"/>
    </source>
</evidence>
<dbReference type="Gene3D" id="1.10.3860.10">
    <property type="entry name" value="Sodium:dicarboxylate symporter"/>
    <property type="match status" value="1"/>
</dbReference>
<evidence type="ECO:0000256" key="6">
    <source>
        <dbReference type="ARBA" id="ARBA00022989"/>
    </source>
</evidence>
<accession>A0A1S6HMV0</accession>
<keyword evidence="5" id="KW-0769">Symport</keyword>
<protein>
    <submittedName>
        <fullName evidence="9">Na+/H+ dicarboxylate symporter</fullName>
    </submittedName>
</protein>
<evidence type="ECO:0000313" key="9">
    <source>
        <dbReference type="EMBL" id="AQS36828.1"/>
    </source>
</evidence>
<gene>
    <name evidence="9" type="ORF">Sps_01663</name>
</gene>
<dbReference type="PANTHER" id="PTHR42865:SF7">
    <property type="entry name" value="PROTON_GLUTAMATE-ASPARTATE SYMPORTER"/>
    <property type="match status" value="1"/>
</dbReference>
<keyword evidence="3" id="KW-1003">Cell membrane</keyword>
<feature type="transmembrane region" description="Helical" evidence="8">
    <location>
        <begin position="194"/>
        <end position="216"/>
    </location>
</feature>
<name>A0A1S6HMV0_9GAMM</name>
<feature type="transmembrane region" description="Helical" evidence="8">
    <location>
        <begin position="12"/>
        <end position="29"/>
    </location>
</feature>
<evidence type="ECO:0000256" key="1">
    <source>
        <dbReference type="ARBA" id="ARBA00004651"/>
    </source>
</evidence>
<keyword evidence="6 8" id="KW-1133">Transmembrane helix</keyword>
<dbReference type="PANTHER" id="PTHR42865">
    <property type="entry name" value="PROTON/GLUTAMATE-ASPARTATE SYMPORTER"/>
    <property type="match status" value="1"/>
</dbReference>
<evidence type="ECO:0000256" key="2">
    <source>
        <dbReference type="ARBA" id="ARBA00022448"/>
    </source>
</evidence>
<feature type="transmembrane region" description="Helical" evidence="8">
    <location>
        <begin position="156"/>
        <end position="173"/>
    </location>
</feature>
<dbReference type="OrthoDB" id="9766690at2"/>
<dbReference type="EMBL" id="CP014782">
    <property type="protein sequence ID" value="AQS36828.1"/>
    <property type="molecule type" value="Genomic_DNA"/>
</dbReference>
<feature type="transmembrane region" description="Helical" evidence="8">
    <location>
        <begin position="49"/>
        <end position="72"/>
    </location>
</feature>